<evidence type="ECO:0000259" key="7">
    <source>
        <dbReference type="Pfam" id="PF00501"/>
    </source>
</evidence>
<dbReference type="FunFam" id="3.40.50.12780:FF:000001">
    <property type="entry name" value="Acetyl-coenzyme A synthetase"/>
    <property type="match status" value="1"/>
</dbReference>
<evidence type="ECO:0000259" key="8">
    <source>
        <dbReference type="Pfam" id="PF13193"/>
    </source>
</evidence>
<keyword evidence="2 6" id="KW-0436">Ligase</keyword>
<accession>A0A7X0H971</accession>
<organism evidence="10 11">
    <name type="scientific">Algisphaera agarilytica</name>
    <dbReference type="NCBI Taxonomy" id="1385975"/>
    <lineage>
        <taxon>Bacteria</taxon>
        <taxon>Pseudomonadati</taxon>
        <taxon>Planctomycetota</taxon>
        <taxon>Phycisphaerae</taxon>
        <taxon>Phycisphaerales</taxon>
        <taxon>Phycisphaeraceae</taxon>
        <taxon>Algisphaera</taxon>
    </lineage>
</organism>
<dbReference type="GO" id="GO:0003987">
    <property type="term" value="F:acetate-CoA ligase activity"/>
    <property type="evidence" value="ECO:0007669"/>
    <property type="project" value="UniProtKB-UniRule"/>
</dbReference>
<evidence type="ECO:0000256" key="1">
    <source>
        <dbReference type="ARBA" id="ARBA00006432"/>
    </source>
</evidence>
<evidence type="ECO:0000256" key="2">
    <source>
        <dbReference type="ARBA" id="ARBA00022598"/>
    </source>
</evidence>
<dbReference type="GO" id="GO:0046872">
    <property type="term" value="F:metal ion binding"/>
    <property type="evidence" value="ECO:0007669"/>
    <property type="project" value="UniProtKB-KW"/>
</dbReference>
<comment type="cofactor">
    <cofactor evidence="6">
        <name>Mg(2+)</name>
        <dbReference type="ChEBI" id="CHEBI:18420"/>
    </cofactor>
</comment>
<gene>
    <name evidence="6" type="primary">acsA</name>
    <name evidence="10" type="ORF">HNQ40_002207</name>
</gene>
<dbReference type="InterPro" id="IPR032387">
    <property type="entry name" value="ACAS_N"/>
</dbReference>
<keyword evidence="6" id="KW-0460">Magnesium</keyword>
<evidence type="ECO:0000313" key="10">
    <source>
        <dbReference type="EMBL" id="MBB6430401.1"/>
    </source>
</evidence>
<dbReference type="InterPro" id="IPR011904">
    <property type="entry name" value="Ac_CoA_lig"/>
</dbReference>
<feature type="domain" description="AMP-dependent synthetase/ligase" evidence="7">
    <location>
        <begin position="98"/>
        <end position="490"/>
    </location>
</feature>
<dbReference type="InterPro" id="IPR045851">
    <property type="entry name" value="AMP-bd_C_sf"/>
</dbReference>
<evidence type="ECO:0000256" key="4">
    <source>
        <dbReference type="ARBA" id="ARBA00022840"/>
    </source>
</evidence>
<dbReference type="Proteomes" id="UP000541810">
    <property type="component" value="Unassembled WGS sequence"/>
</dbReference>
<feature type="binding site" evidence="6">
    <location>
        <position position="555"/>
    </location>
    <ligand>
        <name>Mg(2+)</name>
        <dbReference type="ChEBI" id="CHEBI:18420"/>
    </ligand>
</feature>
<reference evidence="10 11" key="1">
    <citation type="submission" date="2020-08" db="EMBL/GenBank/DDBJ databases">
        <title>Genomic Encyclopedia of Type Strains, Phase IV (KMG-IV): sequencing the most valuable type-strain genomes for metagenomic binning, comparative biology and taxonomic classification.</title>
        <authorList>
            <person name="Goeker M."/>
        </authorList>
    </citation>
    <scope>NUCLEOTIDE SEQUENCE [LARGE SCALE GENOMIC DNA]</scope>
    <source>
        <strain evidence="10 11">DSM 103725</strain>
    </source>
</reference>
<dbReference type="InterPro" id="IPR042099">
    <property type="entry name" value="ANL_N_sf"/>
</dbReference>
<dbReference type="Gene3D" id="3.40.50.12780">
    <property type="entry name" value="N-terminal domain of ligase-like"/>
    <property type="match status" value="1"/>
</dbReference>
<comment type="caution">
    <text evidence="6">Lacks conserved residue(s) required for the propagation of feature annotation.</text>
</comment>
<dbReference type="SUPFAM" id="SSF56801">
    <property type="entry name" value="Acetyl-CoA synthetase-like"/>
    <property type="match status" value="1"/>
</dbReference>
<dbReference type="InterPro" id="IPR020845">
    <property type="entry name" value="AMP-binding_CS"/>
</dbReference>
<keyword evidence="3 6" id="KW-0547">Nucleotide-binding</keyword>
<evidence type="ECO:0000256" key="3">
    <source>
        <dbReference type="ARBA" id="ARBA00022741"/>
    </source>
</evidence>
<evidence type="ECO:0000259" key="9">
    <source>
        <dbReference type="Pfam" id="PF16177"/>
    </source>
</evidence>
<keyword evidence="4 6" id="KW-0067">ATP-binding</keyword>
<feature type="binding site" evidence="6">
    <location>
        <begin position="400"/>
        <end position="402"/>
    </location>
    <ligand>
        <name>ATP</name>
        <dbReference type="ChEBI" id="CHEBI:30616"/>
    </ligand>
</feature>
<protein>
    <recommendedName>
        <fullName evidence="6">Acetyl-coenzyme A synthetase</fullName>
        <shortName evidence="6">AcCoA synthetase</shortName>
        <shortName evidence="6">Acs</shortName>
        <ecNumber evidence="6">6.2.1.1</ecNumber>
    </recommendedName>
    <alternativeName>
        <fullName evidence="6">Acetate--CoA ligase</fullName>
    </alternativeName>
    <alternativeName>
        <fullName evidence="6">Acyl-activating enzyme</fullName>
    </alternativeName>
</protein>
<feature type="binding site" evidence="6">
    <location>
        <position position="552"/>
    </location>
    <ligand>
        <name>Mg(2+)</name>
        <dbReference type="ChEBI" id="CHEBI:18420"/>
    </ligand>
</feature>
<feature type="binding site" evidence="6">
    <location>
        <position position="513"/>
    </location>
    <ligand>
        <name>ATP</name>
        <dbReference type="ChEBI" id="CHEBI:30616"/>
    </ligand>
</feature>
<feature type="modified residue" description="N6-acetyllysine" evidence="6">
    <location>
        <position position="627"/>
    </location>
</feature>
<dbReference type="PANTHER" id="PTHR24095">
    <property type="entry name" value="ACETYL-COENZYME A SYNTHETASE"/>
    <property type="match status" value="1"/>
</dbReference>
<comment type="caution">
    <text evidence="10">The sequence shown here is derived from an EMBL/GenBank/DDBJ whole genome shotgun (WGS) entry which is preliminary data.</text>
</comment>
<dbReference type="NCBIfam" id="TIGR02188">
    <property type="entry name" value="Ac_CoA_lig_AcsA"/>
    <property type="match status" value="1"/>
</dbReference>
<dbReference type="PROSITE" id="PS00455">
    <property type="entry name" value="AMP_BINDING"/>
    <property type="match status" value="1"/>
</dbReference>
<comment type="similarity">
    <text evidence="1 6">Belongs to the ATP-dependent AMP-binding enzyme family.</text>
</comment>
<keyword evidence="11" id="KW-1185">Reference proteome</keyword>
<feature type="binding site" evidence="6">
    <location>
        <begin position="424"/>
        <end position="429"/>
    </location>
    <ligand>
        <name>ATP</name>
        <dbReference type="ChEBI" id="CHEBI:30616"/>
    </ligand>
</feature>
<feature type="binding site" evidence="6">
    <location>
        <position position="348"/>
    </location>
    <ligand>
        <name>CoA</name>
        <dbReference type="ChEBI" id="CHEBI:57287"/>
    </ligand>
</feature>
<keyword evidence="6" id="KW-0479">Metal-binding</keyword>
<dbReference type="EC" id="6.2.1.1" evidence="6"/>
<dbReference type="Pfam" id="PF00501">
    <property type="entry name" value="AMP-binding"/>
    <property type="match status" value="1"/>
</dbReference>
<feature type="domain" description="Acetyl-coenzyme A synthetase N-terminal" evidence="9">
    <location>
        <begin position="35"/>
        <end position="88"/>
    </location>
</feature>
<proteinExistence type="inferred from homology"/>
<dbReference type="GO" id="GO:0019427">
    <property type="term" value="P:acetyl-CoA biosynthetic process from acetate"/>
    <property type="evidence" value="ECO:0007669"/>
    <property type="project" value="UniProtKB-UniRule"/>
</dbReference>
<feature type="binding site" evidence="6">
    <location>
        <position position="550"/>
    </location>
    <ligand>
        <name>Mg(2+)</name>
        <dbReference type="ChEBI" id="CHEBI:18420"/>
    </ligand>
</feature>
<comment type="function">
    <text evidence="6">Catalyzes the conversion of acetate into acetyl-CoA (AcCoA), an essential intermediate at the junction of anabolic and catabolic pathways. AcsA undergoes a two-step reaction. In the first half reaction, AcsA combines acetate with ATP to form acetyl-adenylate (AcAMP) intermediate. In the second half reaction, it can then transfer the acetyl group from AcAMP to the sulfhydryl group of CoA, forming the product AcCoA.</text>
</comment>
<feature type="binding site" evidence="6">
    <location>
        <position position="324"/>
    </location>
    <ligand>
        <name>CoA</name>
        <dbReference type="ChEBI" id="CHEBI:57287"/>
    </ligand>
</feature>
<keyword evidence="5 6" id="KW-0007">Acetylation</keyword>
<dbReference type="Pfam" id="PF13193">
    <property type="entry name" value="AMP-binding_C"/>
    <property type="match status" value="1"/>
</dbReference>
<dbReference type="EMBL" id="JACHGY010000001">
    <property type="protein sequence ID" value="MBB6430401.1"/>
    <property type="molecule type" value="Genomic_DNA"/>
</dbReference>
<comment type="PTM">
    <text evidence="6">Acetylated. Deacetylation by the SIR2-homolog deacetylase activates the enzyme.</text>
</comment>
<dbReference type="HAMAP" id="MF_01123">
    <property type="entry name" value="Ac_CoA_synth"/>
    <property type="match status" value="1"/>
</dbReference>
<feature type="binding site" evidence="6">
    <location>
        <position position="528"/>
    </location>
    <ligand>
        <name>ATP</name>
        <dbReference type="ChEBI" id="CHEBI:30616"/>
    </ligand>
</feature>
<dbReference type="Gene3D" id="3.30.300.30">
    <property type="match status" value="1"/>
</dbReference>
<dbReference type="CDD" id="cd05966">
    <property type="entry name" value="ACS"/>
    <property type="match status" value="1"/>
</dbReference>
<dbReference type="NCBIfam" id="NF001208">
    <property type="entry name" value="PRK00174.1"/>
    <property type="match status" value="1"/>
</dbReference>
<dbReference type="RefSeq" id="WP_184677919.1">
    <property type="nucleotide sequence ID" value="NZ_JACHGY010000001.1"/>
</dbReference>
<dbReference type="GO" id="GO:0016208">
    <property type="term" value="F:AMP binding"/>
    <property type="evidence" value="ECO:0007669"/>
    <property type="project" value="InterPro"/>
</dbReference>
<dbReference type="AlphaFoldDB" id="A0A7X0H971"/>
<feature type="domain" description="AMP-binding enzyme C-terminal" evidence="8">
    <location>
        <begin position="544"/>
        <end position="627"/>
    </location>
</feature>
<sequence length="662" mass="73276">MSGAESTESNLQENRRFAPPAEFAAQAHIGSIEEYEKLHSRSIAEPEAFWAEVAEQLHWFKPWDKVLEWEAPDAKWFVGATTNLCYNCIDRQVEAGLGDQVAIVWEAEPYADGQPQVVNLTYNDLLREVSKFANVLKSKGVQKGDVVTIYMGMVPELAIAMLACARIGAVHSIIFGGFSASAIRDRVEDGKSKLLITCDGSWRRAKNVPLKANVDEALEMTDLIENVIVYQRTECEVHMTVGRDHWWHDLMDGISDDCPAEEMDAEDLLFILYTSGSTGKPKGIMHTTGGYMVHTYMTSKLTFDLKPDDPDELYWCTADIGWITGHSYIIYGLLPNRVRTLMYEGAPNEPGPDRFWDMVERHKVTKFYTAPTAIRAFMKWGDEHVEKHDLSSLKVLGTVGEPINPEAWVWYHEKIGGERCPIVDTWWQTETGGHMLTPLPGATTTTPGSCCRPMLGIDAAVVNSDGEEVPNNSGGILVIRKPWPSMLRGIYGDRQRFVQTYWEKVPGMYCPADGARVDPDGNFWITGRIDDVIVVAGHNLGTMEIESALVSHPDVAEAAVVGFPHDVKGTGISAFVITKGAVPAPGSDAAEAMKKSMSAHVAKELGPISKPDQIRLTEALPKTRSGKIMRRLLRDIAAGNEIKQDTTTLEDRGIVEKLQASG</sequence>
<dbReference type="PANTHER" id="PTHR24095:SF14">
    <property type="entry name" value="ACETYL-COENZYME A SYNTHETASE 1"/>
    <property type="match status" value="1"/>
</dbReference>
<comment type="catalytic activity">
    <reaction evidence="6">
        <text>acetate + ATP + CoA = acetyl-CoA + AMP + diphosphate</text>
        <dbReference type="Rhea" id="RHEA:23176"/>
        <dbReference type="ChEBI" id="CHEBI:30089"/>
        <dbReference type="ChEBI" id="CHEBI:30616"/>
        <dbReference type="ChEBI" id="CHEBI:33019"/>
        <dbReference type="ChEBI" id="CHEBI:57287"/>
        <dbReference type="ChEBI" id="CHEBI:57288"/>
        <dbReference type="ChEBI" id="CHEBI:456215"/>
        <dbReference type="EC" id="6.2.1.1"/>
    </reaction>
</comment>
<evidence type="ECO:0000256" key="6">
    <source>
        <dbReference type="HAMAP-Rule" id="MF_01123"/>
    </source>
</evidence>
<evidence type="ECO:0000256" key="5">
    <source>
        <dbReference type="ARBA" id="ARBA00022990"/>
    </source>
</evidence>
<name>A0A7X0H971_9BACT</name>
<dbReference type="InterPro" id="IPR025110">
    <property type="entry name" value="AMP-bd_C"/>
</dbReference>
<dbReference type="InterPro" id="IPR000873">
    <property type="entry name" value="AMP-dep_synth/lig_dom"/>
</dbReference>
<evidence type="ECO:0000313" key="11">
    <source>
        <dbReference type="Proteomes" id="UP000541810"/>
    </source>
</evidence>
<dbReference type="Pfam" id="PF16177">
    <property type="entry name" value="ACAS_N"/>
    <property type="match status" value="1"/>
</dbReference>
<dbReference type="GO" id="GO:0005524">
    <property type="term" value="F:ATP binding"/>
    <property type="evidence" value="ECO:0007669"/>
    <property type="project" value="UniProtKB-KW"/>
</dbReference>
<dbReference type="GO" id="GO:0005829">
    <property type="term" value="C:cytosol"/>
    <property type="evidence" value="ECO:0007669"/>
    <property type="project" value="TreeGrafter"/>
</dbReference>